<dbReference type="InterPro" id="IPR032710">
    <property type="entry name" value="NTF2-like_dom_sf"/>
</dbReference>
<dbReference type="OrthoDB" id="9784874at2"/>
<evidence type="ECO:0008006" key="4">
    <source>
        <dbReference type="Google" id="ProtNLM"/>
    </source>
</evidence>
<reference evidence="2 3" key="1">
    <citation type="submission" date="2019-05" db="EMBL/GenBank/DDBJ databases">
        <title>Hymenobacter edaphi sp. nov., isolated from abandoned arsenic-contaminated farmland soil.</title>
        <authorList>
            <person name="Nie L."/>
        </authorList>
    </citation>
    <scope>NUCLEOTIDE SEQUENCE [LARGE SCALE GENOMIC DNA]</scope>
    <source>
        <strain evidence="2 3">1-3-3-8</strain>
    </source>
</reference>
<comment type="caution">
    <text evidence="2">The sequence shown here is derived from an EMBL/GenBank/DDBJ whole genome shotgun (WGS) entry which is preliminary data.</text>
</comment>
<gene>
    <name evidence="2" type="ORF">FDY95_01565</name>
</gene>
<keyword evidence="3" id="KW-1185">Reference proteome</keyword>
<dbReference type="Proteomes" id="UP000305517">
    <property type="component" value="Unassembled WGS sequence"/>
</dbReference>
<keyword evidence="1" id="KW-0732">Signal</keyword>
<name>A0A5R8WWI6_9BACT</name>
<sequence>MPRFSRPLLPAASLLLLAALPACFDLRTPEPANASSEWVSPTSIDLLLTNFATAVQRLNAANYERCFVPRGYRFYPDPAAAGSTNAALFANWGLREELDYFNRLRQRTPAAAQNQLLLSARRDQIYGPDSAEVSAQYLLTLSQTDTAFHYRTMTGNIRLLLRRRNNEWQISAWRDLATGSQPVWTEAKKYFIRN</sequence>
<feature type="signal peptide" evidence="1">
    <location>
        <begin position="1"/>
        <end position="24"/>
    </location>
</feature>
<feature type="chain" id="PRO_5024348166" description="Nuclear transport factor 2 family protein" evidence="1">
    <location>
        <begin position="25"/>
        <end position="194"/>
    </location>
</feature>
<dbReference type="AlphaFoldDB" id="A0A5R8WWI6"/>
<proteinExistence type="predicted"/>
<evidence type="ECO:0000256" key="1">
    <source>
        <dbReference type="SAM" id="SignalP"/>
    </source>
</evidence>
<evidence type="ECO:0000313" key="2">
    <source>
        <dbReference type="EMBL" id="TLM96709.1"/>
    </source>
</evidence>
<protein>
    <recommendedName>
        <fullName evidence="4">Nuclear transport factor 2 family protein</fullName>
    </recommendedName>
</protein>
<dbReference type="Gene3D" id="3.10.450.50">
    <property type="match status" value="1"/>
</dbReference>
<dbReference type="SUPFAM" id="SSF54427">
    <property type="entry name" value="NTF2-like"/>
    <property type="match status" value="1"/>
</dbReference>
<accession>A0A5R8WWI6</accession>
<dbReference type="RefSeq" id="WP_138074963.1">
    <property type="nucleotide sequence ID" value="NZ_VAJM01000001.1"/>
</dbReference>
<evidence type="ECO:0000313" key="3">
    <source>
        <dbReference type="Proteomes" id="UP000305517"/>
    </source>
</evidence>
<dbReference type="EMBL" id="VAJM01000001">
    <property type="protein sequence ID" value="TLM96709.1"/>
    <property type="molecule type" value="Genomic_DNA"/>
</dbReference>
<organism evidence="2 3">
    <name type="scientific">Hymenobacter jeollabukensis</name>
    <dbReference type="NCBI Taxonomy" id="2025313"/>
    <lineage>
        <taxon>Bacteria</taxon>
        <taxon>Pseudomonadati</taxon>
        <taxon>Bacteroidota</taxon>
        <taxon>Cytophagia</taxon>
        <taxon>Cytophagales</taxon>
        <taxon>Hymenobacteraceae</taxon>
        <taxon>Hymenobacter</taxon>
    </lineage>
</organism>